<comment type="caution">
    <text evidence="2">The sequence shown here is derived from an EMBL/GenBank/DDBJ whole genome shotgun (WGS) entry which is preliminary data.</text>
</comment>
<dbReference type="OrthoDB" id="9798776at2"/>
<sequence>MTMTCFIKYEIDPYQKDAFEEYARNWNEAIPRCGADLIGYYAPHEGSATLAYGVYNIENLAAYEAYRARLMADPLGRANYEFSREKRFIRREDRAFLRLVTGTNGGMLK</sequence>
<dbReference type="InterPro" id="IPR011008">
    <property type="entry name" value="Dimeric_a/b-barrel"/>
</dbReference>
<dbReference type="SUPFAM" id="SSF54909">
    <property type="entry name" value="Dimeric alpha+beta barrel"/>
    <property type="match status" value="1"/>
</dbReference>
<dbReference type="RefSeq" id="WP_114428839.1">
    <property type="nucleotide sequence ID" value="NZ_QPJM01000002.1"/>
</dbReference>
<dbReference type="Proteomes" id="UP000253324">
    <property type="component" value="Unassembled WGS sequence"/>
</dbReference>
<feature type="domain" description="NIPSNAP" evidence="1">
    <location>
        <begin position="6"/>
        <end position="100"/>
    </location>
</feature>
<proteinExistence type="predicted"/>
<dbReference type="Pfam" id="PF07978">
    <property type="entry name" value="NIPSNAP"/>
    <property type="match status" value="1"/>
</dbReference>
<evidence type="ECO:0000313" key="3">
    <source>
        <dbReference type="Proteomes" id="UP000253324"/>
    </source>
</evidence>
<dbReference type="AlphaFoldDB" id="A0A368Z4G1"/>
<evidence type="ECO:0000313" key="2">
    <source>
        <dbReference type="EMBL" id="RCW86346.1"/>
    </source>
</evidence>
<reference evidence="2 3" key="1">
    <citation type="submission" date="2018-07" db="EMBL/GenBank/DDBJ databases">
        <title>Genomic Encyclopedia of Type Strains, Phase III (KMG-III): the genomes of soil and plant-associated and newly described type strains.</title>
        <authorList>
            <person name="Whitman W."/>
        </authorList>
    </citation>
    <scope>NUCLEOTIDE SEQUENCE [LARGE SCALE GENOMIC DNA]</scope>
    <source>
        <strain evidence="2 3">31-25a</strain>
    </source>
</reference>
<dbReference type="EMBL" id="QPJM01000002">
    <property type="protein sequence ID" value="RCW86346.1"/>
    <property type="molecule type" value="Genomic_DNA"/>
</dbReference>
<dbReference type="InterPro" id="IPR012577">
    <property type="entry name" value="NIPSNAP"/>
</dbReference>
<keyword evidence="3" id="KW-1185">Reference proteome</keyword>
<organism evidence="2 3">
    <name type="scientific">Phyllobacterium bourgognense</name>
    <dbReference type="NCBI Taxonomy" id="314236"/>
    <lineage>
        <taxon>Bacteria</taxon>
        <taxon>Pseudomonadati</taxon>
        <taxon>Pseudomonadota</taxon>
        <taxon>Alphaproteobacteria</taxon>
        <taxon>Hyphomicrobiales</taxon>
        <taxon>Phyllobacteriaceae</taxon>
        <taxon>Phyllobacterium</taxon>
    </lineage>
</organism>
<protein>
    <submittedName>
        <fullName evidence="2">NIPSNAP protein</fullName>
    </submittedName>
</protein>
<evidence type="ECO:0000259" key="1">
    <source>
        <dbReference type="Pfam" id="PF07978"/>
    </source>
</evidence>
<name>A0A368Z4G1_9HYPH</name>
<accession>A0A368Z4G1</accession>
<gene>
    <name evidence="2" type="ORF">C7476_102326</name>
</gene>